<name>A0A0N0IR77_THESC</name>
<feature type="compositionally biased region" description="Basic and acidic residues" evidence="2">
    <location>
        <begin position="265"/>
        <end position="285"/>
    </location>
</feature>
<protein>
    <submittedName>
        <fullName evidence="4">Peptidase M23</fullName>
    </submittedName>
</protein>
<dbReference type="Proteomes" id="UP000053099">
    <property type="component" value="Unassembled WGS sequence"/>
</dbReference>
<dbReference type="SUPFAM" id="SSF51261">
    <property type="entry name" value="Duplicated hybrid motif"/>
    <property type="match status" value="1"/>
</dbReference>
<gene>
    <name evidence="4" type="ORF">AN926_03040</name>
</gene>
<evidence type="ECO:0000259" key="3">
    <source>
        <dbReference type="Pfam" id="PF01551"/>
    </source>
</evidence>
<comment type="caution">
    <text evidence="4">The sequence shown here is derived from an EMBL/GenBank/DDBJ whole genome shotgun (WGS) entry which is preliminary data.</text>
</comment>
<proteinExistence type="predicted"/>
<dbReference type="PATRIC" id="fig|37636.3.peg.2331"/>
<feature type="region of interest" description="Disordered" evidence="2">
    <location>
        <begin position="265"/>
        <end position="300"/>
    </location>
</feature>
<dbReference type="Gene3D" id="2.70.70.10">
    <property type="entry name" value="Glucose Permease (Domain IIA)"/>
    <property type="match status" value="1"/>
</dbReference>
<evidence type="ECO:0000256" key="1">
    <source>
        <dbReference type="SAM" id="Coils"/>
    </source>
</evidence>
<evidence type="ECO:0000256" key="2">
    <source>
        <dbReference type="SAM" id="MobiDB-lite"/>
    </source>
</evidence>
<reference evidence="4 5" key="1">
    <citation type="submission" date="2015-09" db="EMBL/GenBank/DDBJ databases">
        <title>Draft genome sequence of Thermus scotoductus strain K1 isolated from a geothermal spring in Nagorno-Karabakh, Armenia.</title>
        <authorList>
            <person name="Saghatelyan A."/>
            <person name="Poghosyan L."/>
            <person name="Panosyan H."/>
            <person name="Birkeland N.-K."/>
        </authorList>
    </citation>
    <scope>NUCLEOTIDE SEQUENCE [LARGE SCALE GENOMIC DNA]</scope>
    <source>
        <strain evidence="4 5">K1</strain>
    </source>
</reference>
<dbReference type="EMBL" id="LJJR01000007">
    <property type="protein sequence ID" value="KPD32416.1"/>
    <property type="molecule type" value="Genomic_DNA"/>
</dbReference>
<sequence length="430" mass="49007">MRPSWLLLFLLLCQALLPWALGQNVPSQERTVRNLEGQLNRAKALEEQSQRRIRILNQELSRLSTRVENLLKEKARLEGEITRLERERTALSRQIAQLKEEIRRTEGRIAQLEKDLDSLKERLQALMRSLHREKAGRYLPLLRAQSFTDLAVRARWVGYISKRDADLVRTLQATLKALREERERLSLLLADLTAKEKALGETQRALEGQKKELEATLSSLEREAQGKRALLREALQERQRLQAELAQLQARVLAERQRLLELKRQEEERRRQEEERRRREAERHQAAAQPAPREASVVVPPPPLPATVGRLAFPVPGGRILVPYGQEGPFQVIQGPAPGSPVQAAAEGYVAGILYLPNLGYTVMLVHTETLSTVYTNLQEPLVQEGQRVERGQLLGYTGGGLLIRPEELEFRVAVRIGGETRFVDPSAYY</sequence>
<feature type="domain" description="M23ase beta-sheet core" evidence="3">
    <location>
        <begin position="337"/>
        <end position="413"/>
    </location>
</feature>
<dbReference type="CDD" id="cd12797">
    <property type="entry name" value="M23_peptidase"/>
    <property type="match status" value="1"/>
</dbReference>
<feature type="compositionally biased region" description="Low complexity" evidence="2">
    <location>
        <begin position="286"/>
        <end position="298"/>
    </location>
</feature>
<organism evidence="4 5">
    <name type="scientific">Thermus scotoductus</name>
    <dbReference type="NCBI Taxonomy" id="37636"/>
    <lineage>
        <taxon>Bacteria</taxon>
        <taxon>Thermotogati</taxon>
        <taxon>Deinococcota</taxon>
        <taxon>Deinococci</taxon>
        <taxon>Thermales</taxon>
        <taxon>Thermaceae</taxon>
        <taxon>Thermus</taxon>
    </lineage>
</organism>
<dbReference type="PANTHER" id="PTHR21666">
    <property type="entry name" value="PEPTIDASE-RELATED"/>
    <property type="match status" value="1"/>
</dbReference>
<evidence type="ECO:0000313" key="4">
    <source>
        <dbReference type="EMBL" id="KPD32416.1"/>
    </source>
</evidence>
<dbReference type="PANTHER" id="PTHR21666:SF270">
    <property type="entry name" value="MUREIN HYDROLASE ACTIVATOR ENVC"/>
    <property type="match status" value="1"/>
</dbReference>
<dbReference type="InterPro" id="IPR050570">
    <property type="entry name" value="Cell_wall_metabolism_enzyme"/>
</dbReference>
<dbReference type="SUPFAM" id="SSF90257">
    <property type="entry name" value="Myosin rod fragments"/>
    <property type="match status" value="1"/>
</dbReference>
<dbReference type="Gene3D" id="6.10.250.3150">
    <property type="match status" value="1"/>
</dbReference>
<dbReference type="Pfam" id="PF01551">
    <property type="entry name" value="Peptidase_M23"/>
    <property type="match status" value="1"/>
</dbReference>
<evidence type="ECO:0000313" key="5">
    <source>
        <dbReference type="Proteomes" id="UP000053099"/>
    </source>
</evidence>
<keyword evidence="1" id="KW-0175">Coiled coil</keyword>
<dbReference type="InterPro" id="IPR011055">
    <property type="entry name" value="Dup_hybrid_motif"/>
</dbReference>
<dbReference type="GO" id="GO:0004222">
    <property type="term" value="F:metalloendopeptidase activity"/>
    <property type="evidence" value="ECO:0007669"/>
    <property type="project" value="TreeGrafter"/>
</dbReference>
<feature type="coiled-coil region" evidence="1">
    <location>
        <begin position="28"/>
        <end position="136"/>
    </location>
</feature>
<accession>A0A0N0IR77</accession>
<dbReference type="AlphaFoldDB" id="A0A0N0IR77"/>
<dbReference type="InterPro" id="IPR016047">
    <property type="entry name" value="M23ase_b-sheet_dom"/>
</dbReference>